<reference evidence="2 3" key="1">
    <citation type="submission" date="2019-07" db="EMBL/GenBank/DDBJ databases">
        <title>Tomitella cavernea sp. nov., an actinomycete isolated from soil.</title>
        <authorList>
            <person name="Cheng J."/>
        </authorList>
    </citation>
    <scope>NUCLEOTIDE SEQUENCE [LARGE SCALE GENOMIC DNA]</scope>
    <source>
        <strain evidence="2 3">HY188</strain>
    </source>
</reference>
<keyword evidence="3" id="KW-1185">Reference proteome</keyword>
<feature type="transmembrane region" description="Helical" evidence="1">
    <location>
        <begin position="21"/>
        <end position="41"/>
    </location>
</feature>
<evidence type="ECO:0000256" key="1">
    <source>
        <dbReference type="SAM" id="Phobius"/>
    </source>
</evidence>
<evidence type="ECO:0000313" key="2">
    <source>
        <dbReference type="EMBL" id="QDQ97344.1"/>
    </source>
</evidence>
<accession>A0A516X2P1</accession>
<dbReference type="Proteomes" id="UP000317344">
    <property type="component" value="Chromosome"/>
</dbReference>
<keyword evidence="1" id="KW-1133">Transmembrane helix</keyword>
<dbReference type="OrthoDB" id="4563543at2"/>
<protein>
    <submittedName>
        <fullName evidence="2">Uncharacterized protein</fullName>
    </submittedName>
</protein>
<dbReference type="RefSeq" id="WP_143907935.1">
    <property type="nucleotide sequence ID" value="NZ_CP041765.1"/>
</dbReference>
<proteinExistence type="predicted"/>
<dbReference type="KEGG" id="toy:FO059_08430"/>
<reference evidence="2 3" key="2">
    <citation type="submission" date="2019-07" db="EMBL/GenBank/DDBJ databases">
        <authorList>
            <person name="Huang Y."/>
        </authorList>
    </citation>
    <scope>NUCLEOTIDE SEQUENCE [LARGE SCALE GENOMIC DNA]</scope>
    <source>
        <strain evidence="2 3">HY188</strain>
    </source>
</reference>
<dbReference type="AlphaFoldDB" id="A0A516X2P1"/>
<gene>
    <name evidence="2" type="ORF">FO059_08430</name>
</gene>
<organism evidence="2 3">
    <name type="scientific">Tomitella fengzijianii</name>
    <dbReference type="NCBI Taxonomy" id="2597660"/>
    <lineage>
        <taxon>Bacteria</taxon>
        <taxon>Bacillati</taxon>
        <taxon>Actinomycetota</taxon>
        <taxon>Actinomycetes</taxon>
        <taxon>Mycobacteriales</taxon>
        <taxon>Tomitella</taxon>
    </lineage>
</organism>
<feature type="transmembrane region" description="Helical" evidence="1">
    <location>
        <begin position="61"/>
        <end position="79"/>
    </location>
</feature>
<evidence type="ECO:0000313" key="3">
    <source>
        <dbReference type="Proteomes" id="UP000317344"/>
    </source>
</evidence>
<sequence>MGWGIERTPVSSRVLRGTVGYAAAVVVGALIVLAVTAAMSWGRPVHCDDGTTGCLSATQYVMIYVPPAIIALGGITAFIRTLLVWRRRGPWMVWLGVGWFLFAVMLVFVASAGGALMG</sequence>
<keyword evidence="1" id="KW-0472">Membrane</keyword>
<dbReference type="EMBL" id="CP041765">
    <property type="protein sequence ID" value="QDQ97344.1"/>
    <property type="molecule type" value="Genomic_DNA"/>
</dbReference>
<feature type="transmembrane region" description="Helical" evidence="1">
    <location>
        <begin position="91"/>
        <end position="117"/>
    </location>
</feature>
<keyword evidence="1" id="KW-0812">Transmembrane</keyword>
<name>A0A516X2P1_9ACTN</name>